<protein>
    <submittedName>
        <fullName evidence="2">S-layer homology domain-containing protein</fullName>
    </submittedName>
</protein>
<dbReference type="OrthoDB" id="1738667at2"/>
<evidence type="ECO:0000313" key="2">
    <source>
        <dbReference type="EMBL" id="RJG25317.1"/>
    </source>
</evidence>
<evidence type="ECO:0000313" key="3">
    <source>
        <dbReference type="Proteomes" id="UP000266177"/>
    </source>
</evidence>
<accession>A0A3A3GKD5</accession>
<dbReference type="Proteomes" id="UP000266177">
    <property type="component" value="Unassembled WGS sequence"/>
</dbReference>
<proteinExistence type="predicted"/>
<dbReference type="AlphaFoldDB" id="A0A3A3GKD5"/>
<dbReference type="PROSITE" id="PS51272">
    <property type="entry name" value="SLH"/>
    <property type="match status" value="1"/>
</dbReference>
<evidence type="ECO:0000259" key="1">
    <source>
        <dbReference type="PROSITE" id="PS51272"/>
    </source>
</evidence>
<organism evidence="2 3">
    <name type="scientific">Paenibacillus thiaminolyticus</name>
    <name type="common">Bacillus thiaminolyticus</name>
    <dbReference type="NCBI Taxonomy" id="49283"/>
    <lineage>
        <taxon>Bacteria</taxon>
        <taxon>Bacillati</taxon>
        <taxon>Bacillota</taxon>
        <taxon>Bacilli</taxon>
        <taxon>Bacillales</taxon>
        <taxon>Paenibacillaceae</taxon>
        <taxon>Paenibacillus</taxon>
    </lineage>
</organism>
<feature type="domain" description="SLH" evidence="1">
    <location>
        <begin position="1"/>
        <end position="56"/>
    </location>
</feature>
<dbReference type="Pfam" id="PF00395">
    <property type="entry name" value="SLH"/>
    <property type="match status" value="1"/>
</dbReference>
<sequence>MLCPKSVGTKLASLQKLGLMTAYEGNFNPNKTLTRAEAATTLYRLYTQLRDNSTLSNYSSK</sequence>
<name>A0A3A3GKD5_PANTH</name>
<dbReference type="InterPro" id="IPR001119">
    <property type="entry name" value="SLH_dom"/>
</dbReference>
<reference evidence="2 3" key="1">
    <citation type="submission" date="2018-09" db="EMBL/GenBank/DDBJ databases">
        <title>Paenibacillus SK2017-BO5.</title>
        <authorList>
            <person name="Piskunova J.V."/>
            <person name="Dubiley S.A."/>
            <person name="Severinov K.V."/>
        </authorList>
    </citation>
    <scope>NUCLEOTIDE SEQUENCE [LARGE SCALE GENOMIC DNA]</scope>
    <source>
        <strain evidence="2 3">BO5</strain>
    </source>
</reference>
<dbReference type="EMBL" id="QYZD01000004">
    <property type="protein sequence ID" value="RJG25317.1"/>
    <property type="molecule type" value="Genomic_DNA"/>
</dbReference>
<gene>
    <name evidence="2" type="ORF">DQX05_07730</name>
</gene>
<comment type="caution">
    <text evidence="2">The sequence shown here is derived from an EMBL/GenBank/DDBJ whole genome shotgun (WGS) entry which is preliminary data.</text>
</comment>